<proteinExistence type="predicted"/>
<feature type="region of interest" description="Disordered" evidence="1">
    <location>
        <begin position="371"/>
        <end position="395"/>
    </location>
</feature>
<comment type="caution">
    <text evidence="2">The sequence shown here is derived from an EMBL/GenBank/DDBJ whole genome shotgun (WGS) entry which is preliminary data.</text>
</comment>
<evidence type="ECO:0000313" key="2">
    <source>
        <dbReference type="EMBL" id="CAG9327852.1"/>
    </source>
</evidence>
<sequence>MEDRSYSWLLNLLSSKVNSLNLLDTYTICDQKPSFFYTKIKGKTLSKTQQSSNLRDLLLEIYKNYTWKQKIKDSGSLICYFIHQKERRRIFESDLREILSVPWISNLTYIQMARPNAEMYEVIYNLRMIYTSKGYVTKFSRVIDNIDVAATNCYQVYDQICDSALTLMILIEEMETKRVMILDVDFIEDMEKNIWVCFTREIKIAVPELCLEVKIEEPADLNDIPVMNYAEEKLSKLVNGEVWTKKQTKVSKKMKETKYVVQRGHIRNKDSILSSPIKILRPSELKLIASNSEKELLTGNAKEFSDKFNSASPVYRDTLNFESVFEGKKKEILYKEIKKWPEMRSMLRKAGYTNILQDINRCSLKYALGKSNTPRDINDDKNEIKQKKKRHRPKTSRLKIHLPFNGSKTTRNPEIRSPATELQDSWRKTFHMKSALNIKSKINKKKFKFISNPGSANFTPRNISAIEVELKSCSYLANNVYTSPIQFKVNDNSN</sequence>
<dbReference type="Proteomes" id="UP001162131">
    <property type="component" value="Unassembled WGS sequence"/>
</dbReference>
<evidence type="ECO:0000256" key="1">
    <source>
        <dbReference type="SAM" id="MobiDB-lite"/>
    </source>
</evidence>
<feature type="compositionally biased region" description="Basic and acidic residues" evidence="1">
    <location>
        <begin position="376"/>
        <end position="385"/>
    </location>
</feature>
<reference evidence="2" key="1">
    <citation type="submission" date="2021-09" db="EMBL/GenBank/DDBJ databases">
        <authorList>
            <consortium name="AG Swart"/>
            <person name="Singh M."/>
            <person name="Singh A."/>
            <person name="Seah K."/>
            <person name="Emmerich C."/>
        </authorList>
    </citation>
    <scope>NUCLEOTIDE SEQUENCE</scope>
    <source>
        <strain evidence="2">ATCC30299</strain>
    </source>
</reference>
<keyword evidence="3" id="KW-1185">Reference proteome</keyword>
<feature type="compositionally biased region" description="Basic residues" evidence="1">
    <location>
        <begin position="386"/>
        <end position="395"/>
    </location>
</feature>
<organism evidence="2 3">
    <name type="scientific">Blepharisma stoltei</name>
    <dbReference type="NCBI Taxonomy" id="1481888"/>
    <lineage>
        <taxon>Eukaryota</taxon>
        <taxon>Sar</taxon>
        <taxon>Alveolata</taxon>
        <taxon>Ciliophora</taxon>
        <taxon>Postciliodesmatophora</taxon>
        <taxon>Heterotrichea</taxon>
        <taxon>Heterotrichida</taxon>
        <taxon>Blepharismidae</taxon>
        <taxon>Blepharisma</taxon>
    </lineage>
</organism>
<dbReference type="EMBL" id="CAJZBQ010000044">
    <property type="protein sequence ID" value="CAG9327852.1"/>
    <property type="molecule type" value="Genomic_DNA"/>
</dbReference>
<gene>
    <name evidence="2" type="ORF">BSTOLATCC_MIC44478</name>
</gene>
<evidence type="ECO:0000313" key="3">
    <source>
        <dbReference type="Proteomes" id="UP001162131"/>
    </source>
</evidence>
<dbReference type="AlphaFoldDB" id="A0AAU9JIQ2"/>
<name>A0AAU9JIQ2_9CILI</name>
<protein>
    <submittedName>
        <fullName evidence="2">Uncharacterized protein</fullName>
    </submittedName>
</protein>
<accession>A0AAU9JIQ2</accession>